<keyword evidence="5" id="KW-0627">Porphyrin biosynthesis</keyword>
<evidence type="ECO:0000256" key="4">
    <source>
        <dbReference type="ARBA" id="ARBA00023027"/>
    </source>
</evidence>
<comment type="caution">
    <text evidence="8">The sequence shown here is derived from an EMBL/GenBank/DDBJ whole genome shotgun (WGS) entry which is preliminary data.</text>
</comment>
<dbReference type="EMBL" id="SATR01000046">
    <property type="protein sequence ID" value="TFH89757.1"/>
    <property type="molecule type" value="Genomic_DNA"/>
</dbReference>
<comment type="pathway">
    <text evidence="1">Porphyrin-containing compound metabolism; siroheme biosynthesis; sirohydrochlorin from precorrin-2: step 1/1.</text>
</comment>
<sequence>MQYFPLFVNLNHKPVLVVGGGEVASRKVDSLVRAGASVTIVSPQVEEYLSQLIDKGECQWIQGFYSEELLDTSYVQVWATTDNPSLNHQVHRDAKRKGILVNVVDDLPYCDFITPSMINRGRIQLAISSGGAAPVLIRNMREKIEAVLPQNLSLQADFAASKRNDIKEKLPTVDERRKFWEMFFARPDVDSASSNTALEVAYKDALEIGFSRKGSVTWIEHGNDVELLTLKALRLMQQAEIVLFDSQCPFAFVDLVRRDAERLEFANQADLSTQIETAKNEDKRVVVLLAPHSTNVTFIQGSDTIISLGSQK</sequence>
<dbReference type="InterPro" id="IPR037115">
    <property type="entry name" value="Sirohaem_synt_dimer_dom_sf"/>
</dbReference>
<dbReference type="Gene3D" id="1.10.8.210">
    <property type="entry name" value="Sirohaem synthase, dimerisation domain"/>
    <property type="match status" value="1"/>
</dbReference>
<dbReference type="PANTHER" id="PTHR35330:SF1">
    <property type="entry name" value="SIROHEME BIOSYNTHESIS PROTEIN MET8"/>
    <property type="match status" value="1"/>
</dbReference>
<dbReference type="InterPro" id="IPR028161">
    <property type="entry name" value="Met8-like"/>
</dbReference>
<evidence type="ECO:0000313" key="8">
    <source>
        <dbReference type="EMBL" id="TFH89757.1"/>
    </source>
</evidence>
<dbReference type="GO" id="GO:0004325">
    <property type="term" value="F:ferrochelatase activity"/>
    <property type="evidence" value="ECO:0007669"/>
    <property type="project" value="InterPro"/>
</dbReference>
<keyword evidence="3" id="KW-0560">Oxidoreductase</keyword>
<dbReference type="NCBIfam" id="TIGR01470">
    <property type="entry name" value="cysG_Nterm"/>
    <property type="match status" value="1"/>
</dbReference>
<dbReference type="Proteomes" id="UP000297753">
    <property type="component" value="Unassembled WGS sequence"/>
</dbReference>
<keyword evidence="4" id="KW-0520">NAD</keyword>
<dbReference type="Gene3D" id="3.30.160.110">
    <property type="entry name" value="Siroheme synthase, domain 2"/>
    <property type="match status" value="1"/>
</dbReference>
<dbReference type="PANTHER" id="PTHR35330">
    <property type="entry name" value="SIROHEME BIOSYNTHESIS PROTEIN MET8"/>
    <property type="match status" value="1"/>
</dbReference>
<evidence type="ECO:0000256" key="6">
    <source>
        <dbReference type="ARBA" id="ARBA00047561"/>
    </source>
</evidence>
<protein>
    <recommendedName>
        <fullName evidence="2">precorrin-2 dehydrogenase</fullName>
        <ecNumber evidence="2">1.3.1.76</ecNumber>
    </recommendedName>
</protein>
<evidence type="ECO:0000313" key="9">
    <source>
        <dbReference type="Proteomes" id="UP000297753"/>
    </source>
</evidence>
<keyword evidence="9" id="KW-1185">Reference proteome</keyword>
<dbReference type="InterPro" id="IPR014777">
    <property type="entry name" value="4pyrrole_Mease_sub1"/>
</dbReference>
<dbReference type="SUPFAM" id="SSF75615">
    <property type="entry name" value="Siroheme synthase middle domains-like"/>
    <property type="match status" value="1"/>
</dbReference>
<dbReference type="GO" id="GO:0019354">
    <property type="term" value="P:siroheme biosynthetic process"/>
    <property type="evidence" value="ECO:0007669"/>
    <property type="project" value="UniProtKB-UniPathway"/>
</dbReference>
<evidence type="ECO:0000256" key="2">
    <source>
        <dbReference type="ARBA" id="ARBA00012400"/>
    </source>
</evidence>
<dbReference type="SUPFAM" id="SSF53790">
    <property type="entry name" value="Tetrapyrrole methylase"/>
    <property type="match status" value="1"/>
</dbReference>
<comment type="catalytic activity">
    <reaction evidence="6">
        <text>precorrin-2 + NAD(+) = sirohydrochlorin + NADH + 2 H(+)</text>
        <dbReference type="Rhea" id="RHEA:15613"/>
        <dbReference type="ChEBI" id="CHEBI:15378"/>
        <dbReference type="ChEBI" id="CHEBI:57540"/>
        <dbReference type="ChEBI" id="CHEBI:57945"/>
        <dbReference type="ChEBI" id="CHEBI:58351"/>
        <dbReference type="ChEBI" id="CHEBI:58827"/>
        <dbReference type="EC" id="1.3.1.76"/>
    </reaction>
</comment>
<dbReference type="UniPathway" id="UPA00262">
    <property type="reaction ID" value="UER00222"/>
</dbReference>
<evidence type="ECO:0000256" key="5">
    <source>
        <dbReference type="ARBA" id="ARBA00023244"/>
    </source>
</evidence>
<reference evidence="8 9" key="1">
    <citation type="submission" date="2019-01" db="EMBL/GenBank/DDBJ databases">
        <title>Vibrio BEI176 sp. nov, a marine bacterium isolated from China: eastern marignal seas.</title>
        <authorList>
            <person name="Li B."/>
        </authorList>
    </citation>
    <scope>NUCLEOTIDE SEQUENCE [LARGE SCALE GENOMIC DNA]</scope>
    <source>
        <strain evidence="8 9">BEI176</strain>
    </source>
</reference>
<proteinExistence type="predicted"/>
<dbReference type="EC" id="1.3.1.76" evidence="2"/>
<dbReference type="InterPro" id="IPR006367">
    <property type="entry name" value="Sirohaem_synthase_N"/>
</dbReference>
<dbReference type="InterPro" id="IPR036291">
    <property type="entry name" value="NAD(P)-bd_dom_sf"/>
</dbReference>
<evidence type="ECO:0000259" key="7">
    <source>
        <dbReference type="Pfam" id="PF10414"/>
    </source>
</evidence>
<dbReference type="RefSeq" id="WP_134837136.1">
    <property type="nucleotide sequence ID" value="NZ_SATR01000046.1"/>
</dbReference>
<dbReference type="Gene3D" id="3.40.1010.10">
    <property type="entry name" value="Cobalt-precorrin-4 Transmethylase, Domain 1"/>
    <property type="match status" value="1"/>
</dbReference>
<dbReference type="InterPro" id="IPR035996">
    <property type="entry name" value="4pyrrol_Methylase_sf"/>
</dbReference>
<gene>
    <name evidence="8" type="ORF">ELS82_20580</name>
</gene>
<evidence type="ECO:0000256" key="1">
    <source>
        <dbReference type="ARBA" id="ARBA00005010"/>
    </source>
</evidence>
<evidence type="ECO:0000256" key="3">
    <source>
        <dbReference type="ARBA" id="ARBA00023002"/>
    </source>
</evidence>
<dbReference type="Pfam" id="PF13241">
    <property type="entry name" value="NAD_binding_7"/>
    <property type="match status" value="1"/>
</dbReference>
<dbReference type="OrthoDB" id="9815856at2"/>
<organism evidence="8 9">
    <name type="scientific">Vibrio ouci</name>
    <dbReference type="NCBI Taxonomy" id="2499078"/>
    <lineage>
        <taxon>Bacteria</taxon>
        <taxon>Pseudomonadati</taxon>
        <taxon>Pseudomonadota</taxon>
        <taxon>Gammaproteobacteria</taxon>
        <taxon>Vibrionales</taxon>
        <taxon>Vibrionaceae</taxon>
        <taxon>Vibrio</taxon>
    </lineage>
</organism>
<dbReference type="SUPFAM" id="SSF51735">
    <property type="entry name" value="NAD(P)-binding Rossmann-fold domains"/>
    <property type="match status" value="1"/>
</dbReference>
<dbReference type="Gene3D" id="3.40.50.720">
    <property type="entry name" value="NAD(P)-binding Rossmann-like Domain"/>
    <property type="match status" value="1"/>
</dbReference>
<name>A0A4Y8WAB3_9VIBR</name>
<accession>A0A4Y8WAB3</accession>
<dbReference type="Pfam" id="PF10414">
    <property type="entry name" value="CysG_dimeriser"/>
    <property type="match status" value="1"/>
</dbReference>
<feature type="domain" description="Sirohaem synthase dimerisation" evidence="7">
    <location>
        <begin position="156"/>
        <end position="192"/>
    </location>
</feature>
<dbReference type="AlphaFoldDB" id="A0A4Y8WAB3"/>
<dbReference type="InterPro" id="IPR019478">
    <property type="entry name" value="Sirohaem_synthase_dimer_dom"/>
</dbReference>
<dbReference type="GO" id="GO:0008168">
    <property type="term" value="F:methyltransferase activity"/>
    <property type="evidence" value="ECO:0007669"/>
    <property type="project" value="InterPro"/>
</dbReference>
<dbReference type="GO" id="GO:0043115">
    <property type="term" value="F:precorrin-2 dehydrogenase activity"/>
    <property type="evidence" value="ECO:0007669"/>
    <property type="project" value="UniProtKB-EC"/>
</dbReference>